<protein>
    <submittedName>
        <fullName evidence="2">Uncharacterized protein</fullName>
    </submittedName>
</protein>
<reference evidence="2" key="1">
    <citation type="submission" date="2022-09" db="EMBL/GenBank/DDBJ databases">
        <title>Haloadaptaus new haloarchaeum isolated from saline soil.</title>
        <authorList>
            <person name="Duran-Viseras A."/>
            <person name="Sanchez-Porro C."/>
            <person name="Ventosa A."/>
        </authorList>
    </citation>
    <scope>NUCLEOTIDE SEQUENCE</scope>
    <source>
        <strain evidence="2">F3-133</strain>
    </source>
</reference>
<evidence type="ECO:0000313" key="2">
    <source>
        <dbReference type="EMBL" id="MCX2819305.1"/>
    </source>
</evidence>
<dbReference type="Proteomes" id="UP001149411">
    <property type="component" value="Unassembled WGS sequence"/>
</dbReference>
<name>A0A9Q4GHY6_9EURY</name>
<organism evidence="2 3">
    <name type="scientific">Halorutilus salinus</name>
    <dbReference type="NCBI Taxonomy" id="2487751"/>
    <lineage>
        <taxon>Archaea</taxon>
        <taxon>Methanobacteriati</taxon>
        <taxon>Methanobacteriota</taxon>
        <taxon>Stenosarchaea group</taxon>
        <taxon>Halobacteria</taxon>
        <taxon>Halorutilales</taxon>
        <taxon>Halorutilaceae</taxon>
        <taxon>Halorutilus</taxon>
    </lineage>
</organism>
<feature type="region of interest" description="Disordered" evidence="1">
    <location>
        <begin position="21"/>
        <end position="49"/>
    </location>
</feature>
<evidence type="ECO:0000256" key="1">
    <source>
        <dbReference type="SAM" id="MobiDB-lite"/>
    </source>
</evidence>
<keyword evidence="3" id="KW-1185">Reference proteome</keyword>
<gene>
    <name evidence="2" type="ORF">EGH25_08060</name>
</gene>
<dbReference type="AlphaFoldDB" id="A0A9Q4GHY6"/>
<dbReference type="EMBL" id="RKLV01000007">
    <property type="protein sequence ID" value="MCX2819305.1"/>
    <property type="molecule type" value="Genomic_DNA"/>
</dbReference>
<accession>A0A9Q4GHY6</accession>
<proteinExistence type="predicted"/>
<dbReference type="RefSeq" id="WP_266087459.1">
    <property type="nucleotide sequence ID" value="NZ_RKLV01000007.1"/>
</dbReference>
<evidence type="ECO:0000313" key="3">
    <source>
        <dbReference type="Proteomes" id="UP001149411"/>
    </source>
</evidence>
<comment type="caution">
    <text evidence="2">The sequence shown here is derived from an EMBL/GenBank/DDBJ whole genome shotgun (WGS) entry which is preliminary data.</text>
</comment>
<sequence length="460" mass="50569">MDRRGFVTAFAVAVSGCLGDDGRNRTANRTGDATENRSNDGADDGGMTRQEAVGGLLRGSFVRLEAGWTVSAFPHGYNVDGYDGLYIYHGFVETEGADEPPRIRVIAENDTGSEVTVDTEAIVPYGVGSATHDGTTVYIVPAETPGIQPRNGVWRVENLPEPQDGELTVDAGGFAVREYVPVLKPDGELREGVYRFGDEDELAVSVWETGSPGPQEASVFEGETYPDIENDTRWYHEADETTRLYLQPSDERLEPPATAEFTLVNRTEERVYPGGAVYKLVDGRWIHENPFHGTGSEPPVEPGGVENTRFELHPVDEPREHNAPPLGGGTYCTGKDDFAAVFEVDASALELRPPEEASVERRDGSVFVDVGLDAEVDAVVEKVDRYGEEAERVIAQNVYWMEVYEDRDTDGRRYDLLNYSVPFVDGTTERVVVRNAVSGSFDPKLYVYDGEAYSLSAREG</sequence>
<dbReference type="PROSITE" id="PS51257">
    <property type="entry name" value="PROKAR_LIPOPROTEIN"/>
    <property type="match status" value="1"/>
</dbReference>